<dbReference type="InterPro" id="IPR004038">
    <property type="entry name" value="Ribosomal_eL8/eL30/eS12/Gad45"/>
</dbReference>
<dbReference type="GO" id="GO:0042254">
    <property type="term" value="P:ribosome biogenesis"/>
    <property type="evidence" value="ECO:0007669"/>
    <property type="project" value="InterPro"/>
</dbReference>
<keyword evidence="3 4" id="KW-0687">Ribonucleoprotein</keyword>
<gene>
    <name evidence="6" type="ORF">CL6EHI_103310</name>
</gene>
<protein>
    <recommendedName>
        <fullName evidence="4">60S ribosomal protein L7a</fullName>
    </recommendedName>
</protein>
<dbReference type="VEuPathDB" id="AmoebaDB:EHI5A_149270"/>
<dbReference type="OMA" id="TTLCLCG"/>
<dbReference type="InterPro" id="IPR050257">
    <property type="entry name" value="eL8/uL1-like"/>
</dbReference>
<dbReference type="PANTHER" id="PTHR23105">
    <property type="entry name" value="RIBOSOMAL PROTEIN L7AE FAMILY MEMBER"/>
    <property type="match status" value="1"/>
</dbReference>
<evidence type="ECO:0000313" key="7">
    <source>
        <dbReference type="Proteomes" id="UP000078387"/>
    </source>
</evidence>
<comment type="similarity">
    <text evidence="1 4">Belongs to the eukaryotic ribosomal protein eL8 family.</text>
</comment>
<dbReference type="PRINTS" id="PR00881">
    <property type="entry name" value="L7ARS6FAMILY"/>
</dbReference>
<dbReference type="InterPro" id="IPR018492">
    <property type="entry name" value="Ribosomal_eL8/Nhp2"/>
</dbReference>
<evidence type="ECO:0000259" key="5">
    <source>
        <dbReference type="Pfam" id="PF01248"/>
    </source>
</evidence>
<dbReference type="InterPro" id="IPR004037">
    <property type="entry name" value="Ribosomal_eL8-like_CS"/>
</dbReference>
<evidence type="ECO:0000313" key="6">
    <source>
        <dbReference type="EMBL" id="GAT92671.1"/>
    </source>
</evidence>
<dbReference type="PRINTS" id="PR00882">
    <property type="entry name" value="RIBOSOMALL7A"/>
</dbReference>
<dbReference type="VEuPathDB" id="AmoebaDB:EHI5A_230970"/>
<dbReference type="Proteomes" id="UP000078387">
    <property type="component" value="Unassembled WGS sequence"/>
</dbReference>
<sequence>MSGKSNKQKQAKQTNPLIVANKKVFGKGNVAHPRDLTRYVKYPLYVRIQKEKRLLMKRLKTPPAVNIFANHTLDKTNATQLFKILDHIKPEERAAKLQRIRAAAKELAEKTQKGEKATASKKTEKPATLSYGINNVVRLIERKQAKLVVIAHDVEPLEMVVYLPYLCKKLQVPYCIVKGKARLGQLIHRSTAAVVAVTEIKKEDKAAFESLVQNVKSIYFENAHMYREFGGRINGFKHNEKQKKIQSKLNKDLADKAKQQAALTVTTAVEEKAAPVAEEKKADKTA</sequence>
<comment type="caution">
    <text evidence="6">The sequence shown here is derived from an EMBL/GenBank/DDBJ whole genome shotgun (WGS) entry which is preliminary data.</text>
</comment>
<dbReference type="GO" id="GO:0022625">
    <property type="term" value="C:cytosolic large ribosomal subunit"/>
    <property type="evidence" value="ECO:0007669"/>
    <property type="project" value="UniProtKB-UniRule"/>
</dbReference>
<keyword evidence="2 4" id="KW-0689">Ribosomal protein</keyword>
<dbReference type="GO" id="GO:0003723">
    <property type="term" value="F:RNA binding"/>
    <property type="evidence" value="ECO:0007669"/>
    <property type="project" value="UniProtKB-UniRule"/>
</dbReference>
<dbReference type="InterPro" id="IPR029064">
    <property type="entry name" value="Ribosomal_eL30-like_sf"/>
</dbReference>
<evidence type="ECO:0000256" key="2">
    <source>
        <dbReference type="ARBA" id="ARBA00022980"/>
    </source>
</evidence>
<feature type="domain" description="Ribosomal protein eL8/eL30/eS12/Gadd45" evidence="5">
    <location>
        <begin position="120"/>
        <end position="206"/>
    </location>
</feature>
<evidence type="ECO:0000256" key="3">
    <source>
        <dbReference type="ARBA" id="ARBA00023274"/>
    </source>
</evidence>
<name>A0A5K1UN99_ENTHI</name>
<organism evidence="6 7">
    <name type="scientific">Entamoeba histolytica</name>
    <dbReference type="NCBI Taxonomy" id="5759"/>
    <lineage>
        <taxon>Eukaryota</taxon>
        <taxon>Amoebozoa</taxon>
        <taxon>Evosea</taxon>
        <taxon>Archamoebae</taxon>
        <taxon>Mastigamoebida</taxon>
        <taxon>Entamoebidae</taxon>
        <taxon>Entamoeba</taxon>
    </lineage>
</organism>
<dbReference type="Gene3D" id="3.30.1330.30">
    <property type="match status" value="1"/>
</dbReference>
<dbReference type="VEuPathDB" id="AmoebaDB:EHI_103310"/>
<reference evidence="6 7" key="1">
    <citation type="submission" date="2016-05" db="EMBL/GenBank/DDBJ databases">
        <title>First whole genome sequencing of Entamoeba histolytica HM1:IMSS-clone-6.</title>
        <authorList>
            <person name="Mukherjee Avik.K."/>
            <person name="Izumyama S."/>
            <person name="Nakada-Tsukui K."/>
            <person name="Nozaki T."/>
        </authorList>
    </citation>
    <scope>NUCLEOTIDE SEQUENCE [LARGE SCALE GENOMIC DNA]</scope>
    <source>
        <strain evidence="6 7">HM1:IMSS clone 6</strain>
    </source>
</reference>
<dbReference type="InterPro" id="IPR001921">
    <property type="entry name" value="Ribosomal_eL8_euk"/>
</dbReference>
<proteinExistence type="inferred from homology"/>
<accession>A0A5K1UN99</accession>
<dbReference type="Pfam" id="PF01248">
    <property type="entry name" value="Ribosomal_L7Ae"/>
    <property type="match status" value="1"/>
</dbReference>
<comment type="function">
    <text evidence="4">Component of the ribosome.</text>
</comment>
<evidence type="ECO:0000256" key="1">
    <source>
        <dbReference type="ARBA" id="ARBA00007337"/>
    </source>
</evidence>
<dbReference type="AlphaFoldDB" id="A0A5K1UN99"/>
<evidence type="ECO:0000256" key="4">
    <source>
        <dbReference type="RuleBase" id="RU367042"/>
    </source>
</evidence>
<dbReference type="PROSITE" id="PS01082">
    <property type="entry name" value="RIBOSOMAL_L7AE"/>
    <property type="match status" value="1"/>
</dbReference>
<dbReference type="SUPFAM" id="SSF55315">
    <property type="entry name" value="L30e-like"/>
    <property type="match status" value="1"/>
</dbReference>
<dbReference type="EMBL" id="BDEQ01000001">
    <property type="protein sequence ID" value="GAT92671.1"/>
    <property type="molecule type" value="Genomic_DNA"/>
</dbReference>